<dbReference type="Pfam" id="PF02775">
    <property type="entry name" value="TPP_enzyme_C"/>
    <property type="match status" value="1"/>
</dbReference>
<name>A0A382K4S2_9ZZZZ</name>
<evidence type="ECO:0000313" key="2">
    <source>
        <dbReference type="EMBL" id="SVC18825.1"/>
    </source>
</evidence>
<dbReference type="InterPro" id="IPR029061">
    <property type="entry name" value="THDP-binding"/>
</dbReference>
<accession>A0A382K4S2</accession>
<evidence type="ECO:0000259" key="1">
    <source>
        <dbReference type="Pfam" id="PF02775"/>
    </source>
</evidence>
<proteinExistence type="predicted"/>
<organism evidence="2">
    <name type="scientific">marine metagenome</name>
    <dbReference type="NCBI Taxonomy" id="408172"/>
    <lineage>
        <taxon>unclassified sequences</taxon>
        <taxon>metagenomes</taxon>
        <taxon>ecological metagenomes</taxon>
    </lineage>
</organism>
<reference evidence="2" key="1">
    <citation type="submission" date="2018-05" db="EMBL/GenBank/DDBJ databases">
        <authorList>
            <person name="Lanie J.A."/>
            <person name="Ng W.-L."/>
            <person name="Kazmierczak K.M."/>
            <person name="Andrzejewski T.M."/>
            <person name="Davidsen T.M."/>
            <person name="Wayne K.J."/>
            <person name="Tettelin H."/>
            <person name="Glass J.I."/>
            <person name="Rusch D."/>
            <person name="Podicherti R."/>
            <person name="Tsui H.-C.T."/>
            <person name="Winkler M.E."/>
        </authorList>
    </citation>
    <scope>NUCLEOTIDE SEQUENCE</scope>
</reference>
<gene>
    <name evidence="2" type="ORF">METZ01_LOCUS271679</name>
</gene>
<dbReference type="GO" id="GO:0030976">
    <property type="term" value="F:thiamine pyrophosphate binding"/>
    <property type="evidence" value="ECO:0007669"/>
    <property type="project" value="InterPro"/>
</dbReference>
<dbReference type="SUPFAM" id="SSF52518">
    <property type="entry name" value="Thiamin diphosphate-binding fold (THDP-binding)"/>
    <property type="match status" value="1"/>
</dbReference>
<dbReference type="Gene3D" id="3.40.50.970">
    <property type="match status" value="1"/>
</dbReference>
<dbReference type="GO" id="GO:0003824">
    <property type="term" value="F:catalytic activity"/>
    <property type="evidence" value="ECO:0007669"/>
    <property type="project" value="InterPro"/>
</dbReference>
<feature type="domain" description="Thiamine pyrophosphate enzyme TPP-binding" evidence="1">
    <location>
        <begin position="3"/>
        <end position="45"/>
    </location>
</feature>
<dbReference type="AlphaFoldDB" id="A0A382K4S2"/>
<protein>
    <recommendedName>
        <fullName evidence="1">Thiamine pyrophosphate enzyme TPP-binding domain-containing protein</fullName>
    </recommendedName>
</protein>
<sequence length="48" mass="5291">MSRPDIDFCALAQGMGLEVMRATAAEEFNDQFAYCMANKGPHLIEAII</sequence>
<dbReference type="InterPro" id="IPR011766">
    <property type="entry name" value="TPP_enzyme_TPP-bd"/>
</dbReference>
<dbReference type="EMBL" id="UINC01078091">
    <property type="protein sequence ID" value="SVC18825.1"/>
    <property type="molecule type" value="Genomic_DNA"/>
</dbReference>